<accession>A0A938B1T4</accession>
<evidence type="ECO:0000313" key="4">
    <source>
        <dbReference type="Proteomes" id="UP000712673"/>
    </source>
</evidence>
<keyword evidence="2" id="KW-0732">Signal</keyword>
<feature type="signal peptide" evidence="2">
    <location>
        <begin position="1"/>
        <end position="19"/>
    </location>
</feature>
<feature type="region of interest" description="Disordered" evidence="1">
    <location>
        <begin position="21"/>
        <end position="40"/>
    </location>
</feature>
<gene>
    <name evidence="3" type="ORF">FJZ47_06545</name>
</gene>
<sequence>MQIWFLIALCLLATGCATPQRVSSVPPQLQGAAQPQEGPGDAADALHILHTLIKPQHGEERWATISWKTDLTQARLQAAAEGKPILLWEMDGHPLGCT</sequence>
<proteinExistence type="predicted"/>
<organism evidence="3 4">
    <name type="scientific">Tectimicrobiota bacterium</name>
    <dbReference type="NCBI Taxonomy" id="2528274"/>
    <lineage>
        <taxon>Bacteria</taxon>
        <taxon>Pseudomonadati</taxon>
        <taxon>Nitrospinota/Tectimicrobiota group</taxon>
        <taxon>Candidatus Tectimicrobiota</taxon>
    </lineage>
</organism>
<reference evidence="3" key="1">
    <citation type="submission" date="2019-03" db="EMBL/GenBank/DDBJ databases">
        <title>Lake Tanganyika Metagenome-Assembled Genomes (MAGs).</title>
        <authorList>
            <person name="Tran P."/>
        </authorList>
    </citation>
    <scope>NUCLEOTIDE SEQUENCE</scope>
    <source>
        <strain evidence="3">K_DeepCast_65m_m2_066</strain>
    </source>
</reference>
<feature type="compositionally biased region" description="Polar residues" evidence="1">
    <location>
        <begin position="21"/>
        <end position="33"/>
    </location>
</feature>
<evidence type="ECO:0000313" key="3">
    <source>
        <dbReference type="EMBL" id="MBM3223441.1"/>
    </source>
</evidence>
<name>A0A938B1T4_UNCTE</name>
<dbReference type="EMBL" id="VGLS01000144">
    <property type="protein sequence ID" value="MBM3223441.1"/>
    <property type="molecule type" value="Genomic_DNA"/>
</dbReference>
<evidence type="ECO:0000256" key="2">
    <source>
        <dbReference type="SAM" id="SignalP"/>
    </source>
</evidence>
<comment type="caution">
    <text evidence="3">The sequence shown here is derived from an EMBL/GenBank/DDBJ whole genome shotgun (WGS) entry which is preliminary data.</text>
</comment>
<dbReference type="AlphaFoldDB" id="A0A938B1T4"/>
<dbReference type="Proteomes" id="UP000712673">
    <property type="component" value="Unassembled WGS sequence"/>
</dbReference>
<evidence type="ECO:0008006" key="5">
    <source>
        <dbReference type="Google" id="ProtNLM"/>
    </source>
</evidence>
<feature type="chain" id="PRO_5038003114" description="Lipoprotein" evidence="2">
    <location>
        <begin position="20"/>
        <end position="98"/>
    </location>
</feature>
<protein>
    <recommendedName>
        <fullName evidence="5">Lipoprotein</fullName>
    </recommendedName>
</protein>
<evidence type="ECO:0000256" key="1">
    <source>
        <dbReference type="SAM" id="MobiDB-lite"/>
    </source>
</evidence>